<dbReference type="AlphaFoldDB" id="A0A1H8TEP4"/>
<evidence type="ECO:0000313" key="2">
    <source>
        <dbReference type="Proteomes" id="UP000199300"/>
    </source>
</evidence>
<evidence type="ECO:0000313" key="1">
    <source>
        <dbReference type="EMBL" id="SEO89305.1"/>
    </source>
</evidence>
<proteinExistence type="predicted"/>
<reference evidence="1 2" key="1">
    <citation type="submission" date="2016-10" db="EMBL/GenBank/DDBJ databases">
        <authorList>
            <person name="de Groot N.N."/>
        </authorList>
    </citation>
    <scope>NUCLEOTIDE SEQUENCE [LARGE SCALE GENOMIC DNA]</scope>
    <source>
        <strain evidence="1 2">CGMCC 1.10434</strain>
    </source>
</reference>
<dbReference type="EMBL" id="FODJ01000016">
    <property type="protein sequence ID" value="SEO89305.1"/>
    <property type="molecule type" value="Genomic_DNA"/>
</dbReference>
<dbReference type="STRING" id="872970.SAMN04488134_1167"/>
<keyword evidence="2" id="KW-1185">Reference proteome</keyword>
<protein>
    <submittedName>
        <fullName evidence="1">Uncharacterized protein</fullName>
    </submittedName>
</protein>
<dbReference type="Proteomes" id="UP000199300">
    <property type="component" value="Unassembled WGS sequence"/>
</dbReference>
<sequence length="66" mass="7288">MKKLFVAFILCIVFLVGNVMQIFAGEIVKIEPLISLEEAEKLEEVEINSGPPSVGQLAISESRQQL</sequence>
<accession>A0A1H8TEP4</accession>
<gene>
    <name evidence="1" type="ORF">SAMN04488134_1167</name>
</gene>
<organism evidence="1 2">
    <name type="scientific">Amphibacillus marinus</name>
    <dbReference type="NCBI Taxonomy" id="872970"/>
    <lineage>
        <taxon>Bacteria</taxon>
        <taxon>Bacillati</taxon>
        <taxon>Bacillota</taxon>
        <taxon>Bacilli</taxon>
        <taxon>Bacillales</taxon>
        <taxon>Bacillaceae</taxon>
        <taxon>Amphibacillus</taxon>
    </lineage>
</organism>
<dbReference type="RefSeq" id="WP_091500160.1">
    <property type="nucleotide sequence ID" value="NZ_FODJ01000016.1"/>
</dbReference>
<name>A0A1H8TEP4_9BACI</name>